<dbReference type="Proteomes" id="UP000243217">
    <property type="component" value="Unassembled WGS sequence"/>
</dbReference>
<gene>
    <name evidence="7" type="ORF">THRCLA_03860</name>
</gene>
<protein>
    <submittedName>
        <fullName evidence="7">Eukaryotic translation initiation factor 4 gamma 2</fullName>
    </submittedName>
</protein>
<dbReference type="SUPFAM" id="SSF48371">
    <property type="entry name" value="ARM repeat"/>
    <property type="match status" value="3"/>
</dbReference>
<feature type="compositionally biased region" description="Basic and acidic residues" evidence="5">
    <location>
        <begin position="63"/>
        <end position="73"/>
    </location>
</feature>
<evidence type="ECO:0000256" key="2">
    <source>
        <dbReference type="ARBA" id="ARBA00022540"/>
    </source>
</evidence>
<dbReference type="OrthoDB" id="514777at2759"/>
<sequence length="1252" mass="140714">METKFKSSLTASITRDEERFRPKYSARSQEKSTYKPYAAGDAEAPKPQYKDGDTRKKRLVYAAKKESIGHVESGKFGSSLPPFLDETKSIDERDENVPPTKAPFKSSLLMKEEKSPTREEKQDVKPRFKSSLISSMEPKEARPSRNDRNHKQRDVSSERQGRTRLLERQGSGASISSDTKKSSILSRVGSRNSLDEEGRRNRSSSRHKSSEPSRRNDPPPPPQSVQRKVSFESHQRYPSADSRKVVMPTTPNRYESLDDRPTFRARMDARTQSKPTPASDVKKQRQETQLEREKRTNEYYATLNKEVKKEAKPFKSSIMQSMKSDLSSSLALSIAREPTIVEKIRYTLIELRSLNRPDYSRPTDLPDMTVIVIPLSPRSIARASKRSFGVFKPSTLDSSLRRSNSQKATASGSGRGSRESKKGKKSRRGREVPEPVLLDGPFEPLVKSEKRWVPSKEKSVSAPEETAATQVKSLLNKLTRELFEKLTKSFCEIPLSSFSVLRTIIGMIMDKALEEPNFAEVYADLCSRLHTHISKSGPYNFLHPVEHISGEVWYWTAITSHSFPSFQGPYTSVNACVEALDTPSKFVPASEPGVVPRFYCTQTLLLAIIQTKEGEFYVSSKPIDSLTEDELFIGEYNSAEAAMKAAVKGTTFKRLLVTRCQYEFDKWNVTDKIISTPLTEEEKFKANVAAKRIKQRMLGNMRFIGELFKVELLTESAVQTCLLKLLGLRLVTYEGQPTALQAIRMPDEEELEALCKMLATVGKKFDHEGVKTVMNGMIVRIVELSQTQTLPSRTRFLLKDLLETRDYQWVPRRKELQQKTLEEVRKEAEKLQRLGKNAQHDDLVGKRKKLSQTSDKLAKQNSTLLVHVSEPTPLTPEQATNRIKGIIKEYASTLDANETRICLKELSRDLHVEFVETAFGTSLDGKEQERAAAVDMLVALYETLDLGATAIQAALLNILEFLDDLRIDIPMVHEYCAVPIGRLIVVGCFGLSWLQSVVGHLVDSGLAGKLLAEVLSVIEDETSLESVCAMVAREELSVAAFLREGQSVEAYLKDNEIDMYFYEDDDEDSYDDALWQRLQPTVEEYLVVGDLAEVEACLKDLEPSESLHPELIKLVLNMLCDCKANQRPLLVQLLQGLYDRKTLEARDFEHALGWWLTNIYEDVEIDVPQVATYIAPTVSFLLASKGISVEWFASAIASLVESGLAAKLVEAVGIALDTEIGHEAATELLSSISIDSIAPTATEKAKVAGWML</sequence>
<dbReference type="InterPro" id="IPR003890">
    <property type="entry name" value="MIF4G-like_typ-3"/>
</dbReference>
<keyword evidence="2 7" id="KW-0396">Initiation factor</keyword>
<evidence type="ECO:0000256" key="1">
    <source>
        <dbReference type="ARBA" id="ARBA00005775"/>
    </source>
</evidence>
<dbReference type="Pfam" id="PF02847">
    <property type="entry name" value="MA3"/>
    <property type="match status" value="2"/>
</dbReference>
<feature type="compositionally biased region" description="Polar residues" evidence="5">
    <location>
        <begin position="1"/>
        <end position="13"/>
    </location>
</feature>
<dbReference type="GO" id="GO:0003743">
    <property type="term" value="F:translation initiation factor activity"/>
    <property type="evidence" value="ECO:0007669"/>
    <property type="project" value="UniProtKB-KW"/>
</dbReference>
<dbReference type="PANTHER" id="PTHR23253:SF9">
    <property type="entry name" value="EUKARYOTIC TRANSLATION INITIATION FACTOR 4 GAMMA 2"/>
    <property type="match status" value="1"/>
</dbReference>
<feature type="coiled-coil region" evidence="4">
    <location>
        <begin position="814"/>
        <end position="841"/>
    </location>
</feature>
<dbReference type="STRING" id="74557.A0A1W0A0Y8"/>
<keyword evidence="8" id="KW-1185">Reference proteome</keyword>
<accession>A0A1W0A0Y8</accession>
<feature type="compositionally biased region" description="Polar residues" evidence="5">
    <location>
        <begin position="171"/>
        <end position="192"/>
    </location>
</feature>
<evidence type="ECO:0000313" key="8">
    <source>
        <dbReference type="Proteomes" id="UP000243217"/>
    </source>
</evidence>
<feature type="region of interest" description="Disordered" evidence="5">
    <location>
        <begin position="396"/>
        <end position="437"/>
    </location>
</feature>
<dbReference type="Gene3D" id="1.25.40.180">
    <property type="match status" value="4"/>
</dbReference>
<evidence type="ECO:0000259" key="6">
    <source>
        <dbReference type="PROSITE" id="PS51366"/>
    </source>
</evidence>
<dbReference type="SMART" id="SM00543">
    <property type="entry name" value="MIF4G"/>
    <property type="match status" value="1"/>
</dbReference>
<organism evidence="7 8">
    <name type="scientific">Thraustotheca clavata</name>
    <dbReference type="NCBI Taxonomy" id="74557"/>
    <lineage>
        <taxon>Eukaryota</taxon>
        <taxon>Sar</taxon>
        <taxon>Stramenopiles</taxon>
        <taxon>Oomycota</taxon>
        <taxon>Saprolegniomycetes</taxon>
        <taxon>Saprolegniales</taxon>
        <taxon>Achlyaceae</taxon>
        <taxon>Thraustotheca</taxon>
    </lineage>
</organism>
<name>A0A1W0A0Y8_9STRA</name>
<comment type="caution">
    <text evidence="7">The sequence shown here is derived from an EMBL/GenBank/DDBJ whole genome shotgun (WGS) entry which is preliminary data.</text>
</comment>
<feature type="domain" description="MI" evidence="6">
    <location>
        <begin position="878"/>
        <end position="999"/>
    </location>
</feature>
<keyword evidence="3" id="KW-0648">Protein biosynthesis</keyword>
<feature type="compositionally biased region" description="Basic and acidic residues" evidence="5">
    <location>
        <begin position="137"/>
        <end position="167"/>
    </location>
</feature>
<evidence type="ECO:0000256" key="4">
    <source>
        <dbReference type="SAM" id="Coils"/>
    </source>
</evidence>
<dbReference type="PANTHER" id="PTHR23253">
    <property type="entry name" value="EUKARYOTIC TRANSLATION INITIATION FACTOR 4 GAMMA"/>
    <property type="match status" value="1"/>
</dbReference>
<feature type="compositionally biased region" description="Basic and acidic residues" evidence="5">
    <location>
        <begin position="280"/>
        <end position="297"/>
    </location>
</feature>
<feature type="compositionally biased region" description="Polar residues" evidence="5">
    <location>
        <begin position="396"/>
        <end position="410"/>
    </location>
</feature>
<reference evidence="7 8" key="1">
    <citation type="journal article" date="2014" name="Genome Biol. Evol.">
        <title>The secreted proteins of Achlya hypogyna and Thraustotheca clavata identify the ancestral oomycete secretome and reveal gene acquisitions by horizontal gene transfer.</title>
        <authorList>
            <person name="Misner I."/>
            <person name="Blouin N."/>
            <person name="Leonard G."/>
            <person name="Richards T.A."/>
            <person name="Lane C.E."/>
        </authorList>
    </citation>
    <scope>NUCLEOTIDE SEQUENCE [LARGE SCALE GENOMIC DNA]</scope>
    <source>
        <strain evidence="7 8">ATCC 34112</strain>
    </source>
</reference>
<dbReference type="SMART" id="SM00544">
    <property type="entry name" value="MA3"/>
    <property type="match status" value="2"/>
</dbReference>
<feature type="compositionally biased region" description="Basic and acidic residues" evidence="5">
    <location>
        <begin position="110"/>
        <end position="126"/>
    </location>
</feature>
<dbReference type="PROSITE" id="PS51366">
    <property type="entry name" value="MI"/>
    <property type="match status" value="2"/>
</dbReference>
<evidence type="ECO:0000256" key="3">
    <source>
        <dbReference type="ARBA" id="ARBA00022917"/>
    </source>
</evidence>
<dbReference type="GO" id="GO:0016281">
    <property type="term" value="C:eukaryotic translation initiation factor 4F complex"/>
    <property type="evidence" value="ECO:0007669"/>
    <property type="project" value="TreeGrafter"/>
</dbReference>
<dbReference type="Pfam" id="PF02854">
    <property type="entry name" value="MIF4G"/>
    <property type="match status" value="2"/>
</dbReference>
<dbReference type="InterPro" id="IPR003891">
    <property type="entry name" value="Initiation_fac_eIF4g_MI"/>
</dbReference>
<evidence type="ECO:0000313" key="7">
    <source>
        <dbReference type="EMBL" id="OQS03851.1"/>
    </source>
</evidence>
<feature type="compositionally biased region" description="Basic and acidic residues" evidence="5">
    <location>
        <begin position="255"/>
        <end position="271"/>
    </location>
</feature>
<dbReference type="AlphaFoldDB" id="A0A1W0A0Y8"/>
<dbReference type="InterPro" id="IPR016024">
    <property type="entry name" value="ARM-type_fold"/>
</dbReference>
<feature type="domain" description="MI" evidence="6">
    <location>
        <begin position="1073"/>
        <end position="1197"/>
    </location>
</feature>
<dbReference type="EMBL" id="JNBS01000747">
    <property type="protein sequence ID" value="OQS03851.1"/>
    <property type="molecule type" value="Genomic_DNA"/>
</dbReference>
<keyword evidence="4" id="KW-0175">Coiled coil</keyword>
<feature type="compositionally biased region" description="Basic and acidic residues" evidence="5">
    <location>
        <begin position="208"/>
        <end position="217"/>
    </location>
</feature>
<evidence type="ECO:0000256" key="5">
    <source>
        <dbReference type="SAM" id="MobiDB-lite"/>
    </source>
</evidence>
<dbReference type="GO" id="GO:0003729">
    <property type="term" value="F:mRNA binding"/>
    <property type="evidence" value="ECO:0007669"/>
    <property type="project" value="TreeGrafter"/>
</dbReference>
<comment type="similarity">
    <text evidence="1">Belongs to the eukaryotic initiation factor 4G family.</text>
</comment>
<proteinExistence type="inferred from homology"/>
<feature type="region of interest" description="Disordered" evidence="5">
    <location>
        <begin position="1"/>
        <end position="297"/>
    </location>
</feature>